<accession>Q502L0</accession>
<dbReference type="AGR" id="ZFIN:ZDB-GENE-050522-266"/>
<dbReference type="Pfam" id="PF00789">
    <property type="entry name" value="UBX"/>
    <property type="match status" value="1"/>
</dbReference>
<dbReference type="GlyGen" id="Q502L0">
    <property type="glycosylation" value="1 site"/>
</dbReference>
<proteinExistence type="evidence at transcript level"/>
<dbReference type="CDD" id="cd01774">
    <property type="entry name" value="UBX_UBXN8"/>
    <property type="match status" value="1"/>
</dbReference>
<dbReference type="KEGG" id="dre:554116"/>
<keyword evidence="2" id="KW-0812">Transmembrane</keyword>
<keyword evidence="5" id="KW-1185">Reference proteome</keyword>
<feature type="transmembrane region" description="Helical" evidence="2">
    <location>
        <begin position="33"/>
        <end position="51"/>
    </location>
</feature>
<evidence type="ECO:0000256" key="1">
    <source>
        <dbReference type="SAM" id="MobiDB-lite"/>
    </source>
</evidence>
<dbReference type="InterPro" id="IPR001012">
    <property type="entry name" value="UBX_dom"/>
</dbReference>
<dbReference type="PhylomeDB" id="Q502L0"/>
<dbReference type="Gene3D" id="3.10.20.90">
    <property type="entry name" value="Phosphatidylinositol 3-kinase Catalytic Subunit, Chain A, domain 1"/>
    <property type="match status" value="1"/>
</dbReference>
<evidence type="ECO:0000259" key="3">
    <source>
        <dbReference type="PROSITE" id="PS50033"/>
    </source>
</evidence>
<dbReference type="PANTHER" id="PTHR23322">
    <property type="entry name" value="FAS-ASSOCIATED PROTEIN"/>
    <property type="match status" value="1"/>
</dbReference>
<feature type="domain" description="UBX" evidence="3">
    <location>
        <begin position="188"/>
        <end position="264"/>
    </location>
</feature>
<dbReference type="GO" id="GO:0036503">
    <property type="term" value="P:ERAD pathway"/>
    <property type="evidence" value="ECO:0007669"/>
    <property type="project" value="InterPro"/>
</dbReference>
<dbReference type="PANTHER" id="PTHR23322:SF105">
    <property type="entry name" value="UBX DOMAIN-CONTAINING PROTEIN 8"/>
    <property type="match status" value="1"/>
</dbReference>
<evidence type="ECO:0000313" key="4">
    <source>
        <dbReference type="EMBL" id="AAH95657.1"/>
    </source>
</evidence>
<keyword evidence="2" id="KW-0472">Membrane</keyword>
<reference evidence="5" key="2">
    <citation type="journal article" date="2013" name="Nature">
        <title>The zebrafish reference genome sequence and its relationship to the human genome.</title>
        <authorList>
            <consortium name="Genome Reference Consortium Zebrafish"/>
            <person name="Howe K."/>
            <person name="Clark M.D."/>
            <person name="Torroja C.F."/>
            <person name="Torrance J."/>
            <person name="Berthelot C."/>
            <person name="Muffato M."/>
            <person name="Collins J.E."/>
            <person name="Humphray S."/>
            <person name="McLaren K."/>
            <person name="Matthews L."/>
            <person name="McLaren S."/>
            <person name="Sealy I."/>
            <person name="Caccamo M."/>
            <person name="Churcher C."/>
            <person name="Scott C."/>
            <person name="Barrett J.C."/>
            <person name="Koch R."/>
            <person name="Rauch G.J."/>
            <person name="White S."/>
            <person name="Chow W."/>
            <person name="Kilian B."/>
            <person name="Quintais L.T."/>
            <person name="Guerra-Assuncao J.A."/>
            <person name="Zhou Y."/>
            <person name="Gu Y."/>
            <person name="Yen J."/>
            <person name="Vogel J.H."/>
            <person name="Eyre T."/>
            <person name="Redmond S."/>
            <person name="Banerjee R."/>
            <person name="Chi J."/>
            <person name="Fu B."/>
            <person name="Langley E."/>
            <person name="Maguire S.F."/>
            <person name="Laird G.K."/>
            <person name="Lloyd D."/>
            <person name="Kenyon E."/>
            <person name="Donaldson S."/>
            <person name="Sehra H."/>
            <person name="Almeida-King J."/>
            <person name="Loveland J."/>
            <person name="Trevanion S."/>
            <person name="Jones M."/>
            <person name="Quail M."/>
            <person name="Willey D."/>
            <person name="Hunt A."/>
            <person name="Burton J."/>
            <person name="Sims S."/>
            <person name="McLay K."/>
            <person name="Plumb B."/>
            <person name="Davis J."/>
            <person name="Clee C."/>
            <person name="Oliver K."/>
            <person name="Clark R."/>
            <person name="Riddle C."/>
            <person name="Elliot D."/>
            <person name="Eliott D."/>
            <person name="Threadgold G."/>
            <person name="Harden G."/>
            <person name="Ware D."/>
            <person name="Begum S."/>
            <person name="Mortimore B."/>
            <person name="Mortimer B."/>
            <person name="Kerry G."/>
            <person name="Heath P."/>
            <person name="Phillimore B."/>
            <person name="Tracey A."/>
            <person name="Corby N."/>
            <person name="Dunn M."/>
            <person name="Johnson C."/>
            <person name="Wood J."/>
            <person name="Clark S."/>
            <person name="Pelan S."/>
            <person name="Griffiths G."/>
            <person name="Smith M."/>
            <person name="Glithero R."/>
            <person name="Howden P."/>
            <person name="Barker N."/>
            <person name="Lloyd C."/>
            <person name="Stevens C."/>
            <person name="Harley J."/>
            <person name="Holt K."/>
            <person name="Panagiotidis G."/>
            <person name="Lovell J."/>
            <person name="Beasley H."/>
            <person name="Henderson C."/>
            <person name="Gordon D."/>
            <person name="Auger K."/>
            <person name="Wright D."/>
            <person name="Collins J."/>
            <person name="Raisen C."/>
            <person name="Dyer L."/>
            <person name="Leung K."/>
            <person name="Robertson L."/>
            <person name="Ambridge K."/>
            <person name="Leongamornlert D."/>
            <person name="McGuire S."/>
            <person name="Gilderthorp R."/>
            <person name="Griffiths C."/>
            <person name="Manthravadi D."/>
            <person name="Nichol S."/>
            <person name="Barker G."/>
            <person name="Whitehead S."/>
            <person name="Kay M."/>
            <person name="Brown J."/>
            <person name="Murnane C."/>
            <person name="Gray E."/>
            <person name="Humphries M."/>
            <person name="Sycamore N."/>
            <person name="Barker D."/>
            <person name="Saunders D."/>
            <person name="Wallis J."/>
            <person name="Babbage A."/>
            <person name="Hammond S."/>
            <person name="Mashreghi-Mohammadi M."/>
            <person name="Barr L."/>
            <person name="Martin S."/>
            <person name="Wray P."/>
            <person name="Ellington A."/>
            <person name="Matthews N."/>
            <person name="Ellwood M."/>
            <person name="Woodmansey R."/>
            <person name="Clark G."/>
            <person name="Cooper J."/>
            <person name="Cooper J."/>
            <person name="Tromans A."/>
            <person name="Grafham D."/>
            <person name="Skuce C."/>
            <person name="Pandian R."/>
            <person name="Andrews R."/>
            <person name="Harrison E."/>
            <person name="Kimberley A."/>
            <person name="Garnett J."/>
            <person name="Fosker N."/>
            <person name="Hall R."/>
            <person name="Garner P."/>
            <person name="Kelly D."/>
            <person name="Bird C."/>
            <person name="Palmer S."/>
            <person name="Gehring I."/>
            <person name="Berger A."/>
            <person name="Dooley C.M."/>
            <person name="Ersan-Urun Z."/>
            <person name="Eser C."/>
            <person name="Geiger H."/>
            <person name="Geisler M."/>
            <person name="Karotki L."/>
            <person name="Kirn A."/>
            <person name="Konantz J."/>
            <person name="Konantz M."/>
            <person name="Oberlander M."/>
            <person name="Rudolph-Geiger S."/>
            <person name="Teucke M."/>
            <person name="Lanz C."/>
            <person name="Raddatz G."/>
            <person name="Osoegawa K."/>
            <person name="Zhu B."/>
            <person name="Rapp A."/>
            <person name="Widaa S."/>
            <person name="Langford C."/>
            <person name="Yang F."/>
            <person name="Schuster S.C."/>
            <person name="Carter N.P."/>
            <person name="Harrow J."/>
            <person name="Ning Z."/>
            <person name="Herrero J."/>
            <person name="Searle S.M."/>
            <person name="Enright A."/>
            <person name="Geisler R."/>
            <person name="Plasterk R.H."/>
            <person name="Lee C."/>
            <person name="Westerfield M."/>
            <person name="de Jong P.J."/>
            <person name="Zon L.I."/>
            <person name="Postlethwait J.H."/>
            <person name="Nusslein-Volhard C."/>
            <person name="Hubbard T.J."/>
            <person name="Roest Crollius H."/>
            <person name="Rogers J."/>
            <person name="Stemple D.L."/>
        </authorList>
    </citation>
    <scope>NUCLEOTIDE SEQUENCE [LARGE SCALE GENOMIC DNA]</scope>
</reference>
<protein>
    <submittedName>
        <fullName evidence="6">UBX domain-containing protein 8</fullName>
    </submittedName>
    <submittedName>
        <fullName evidence="4">Zgc:112045</fullName>
    </submittedName>
</protein>
<reference evidence="4" key="1">
    <citation type="submission" date="2005-05" db="EMBL/GenBank/DDBJ databases">
        <authorList>
            <consortium name="NIH - Zebrafish Gene Collection (ZGC) project"/>
        </authorList>
    </citation>
    <scope>NUCLEOTIDE SEQUENCE [LARGE SCALE MRNA]</scope>
    <source>
        <tissue evidence="4">Olfactory epithelium</tissue>
    </source>
</reference>
<dbReference type="PIRSF" id="PIRSF037632">
    <property type="entry name" value="UBX_Rep6"/>
    <property type="match status" value="1"/>
</dbReference>
<organism evidence="4">
    <name type="scientific">Danio rerio</name>
    <name type="common">Zebrafish</name>
    <name type="synonym">Brachydanio rerio</name>
    <dbReference type="NCBI Taxonomy" id="7955"/>
    <lineage>
        <taxon>Eukaryota</taxon>
        <taxon>Metazoa</taxon>
        <taxon>Chordata</taxon>
        <taxon>Craniata</taxon>
        <taxon>Vertebrata</taxon>
        <taxon>Euteleostomi</taxon>
        <taxon>Actinopterygii</taxon>
        <taxon>Neopterygii</taxon>
        <taxon>Teleostei</taxon>
        <taxon>Ostariophysi</taxon>
        <taxon>Cypriniformes</taxon>
        <taxon>Danionidae</taxon>
        <taxon>Danioninae</taxon>
        <taxon>Danio</taxon>
    </lineage>
</organism>
<dbReference type="GeneID" id="554116"/>
<dbReference type="ZFIN" id="ZDB-GENE-050522-266">
    <property type="gene designation" value="ubxn8"/>
</dbReference>
<dbReference type="InterPro" id="IPR050730">
    <property type="entry name" value="UBX_domain-protein"/>
</dbReference>
<gene>
    <name evidence="6 7" type="primary">ubxn8</name>
    <name evidence="6" type="synonym">im:7151693</name>
    <name evidence="4 6" type="synonym">zgc:112045</name>
</gene>
<evidence type="ECO:0000313" key="7">
    <source>
        <dbReference type="ZFIN" id="ZDB-GENE-050522-266"/>
    </source>
</evidence>
<dbReference type="SUPFAM" id="SSF54236">
    <property type="entry name" value="Ubiquitin-like"/>
    <property type="match status" value="1"/>
</dbReference>
<dbReference type="InterPro" id="IPR029071">
    <property type="entry name" value="Ubiquitin-like_domsf"/>
</dbReference>
<evidence type="ECO:0000256" key="2">
    <source>
        <dbReference type="SAM" id="Phobius"/>
    </source>
</evidence>
<dbReference type="GO" id="GO:0043130">
    <property type="term" value="F:ubiquitin binding"/>
    <property type="evidence" value="ECO:0000318"/>
    <property type="project" value="GO_Central"/>
</dbReference>
<dbReference type="OrthoDB" id="1920064at2759"/>
<dbReference type="PROSITE" id="PS50033">
    <property type="entry name" value="UBX"/>
    <property type="match status" value="1"/>
</dbReference>
<dbReference type="InterPro" id="IPR017247">
    <property type="entry name" value="UBXN8"/>
</dbReference>
<dbReference type="Proteomes" id="UP000000437">
    <property type="component" value="Chromosome 10"/>
</dbReference>
<feature type="region of interest" description="Disordered" evidence="1">
    <location>
        <begin position="66"/>
        <end position="96"/>
    </location>
</feature>
<feature type="region of interest" description="Disordered" evidence="1">
    <location>
        <begin position="147"/>
        <end position="170"/>
    </location>
</feature>
<feature type="compositionally biased region" description="Basic and acidic residues" evidence="1">
    <location>
        <begin position="74"/>
        <end position="95"/>
    </location>
</feature>
<dbReference type="RefSeq" id="NP_001019583.1">
    <property type="nucleotide sequence ID" value="NM_001024412.1"/>
</dbReference>
<reference evidence="6" key="4">
    <citation type="submission" date="2025-04" db="UniProtKB">
        <authorList>
            <consortium name="RefSeq"/>
        </authorList>
    </citation>
    <scope>IDENTIFICATION</scope>
</reference>
<dbReference type="EMBL" id="BC095657">
    <property type="protein sequence ID" value="AAH95657.1"/>
    <property type="molecule type" value="mRNA"/>
</dbReference>
<sequence length="272" mass="31237">MSNRCVVLCVLLSGVCFIPWKHSIIGVNDALKLAGRGFIFLGICTWLISIFPRLKFFFFPVTQELTDSPTPESSRLKEEQVRRTQQDLQNDKMSDYAENVLKPRQNSLLQQKTERYYRMTGETWKLSPGLPVGGDEDKICHAVDVDESPNQGARRRRKPMQTVTQDPVQEEVPKQKRVIVLPDEPSVDTEGAVKIALRFPGRRAIHRRFLKTWSSQLLLEWMMKTGYPPALYTLYMSYPRTEVQTAADMSLEEAGIHTDTLLNVEEKEPLHD</sequence>
<dbReference type="AlphaFoldDB" id="Q502L0"/>
<keyword evidence="2" id="KW-1133">Transmembrane helix</keyword>
<name>Q502L0_DANRE</name>
<reference evidence="6" key="3">
    <citation type="journal article" date="2016" name="BMC Genomics">
        <title>Gene evolution and gene expression after whole genome duplication in fish: the PhyloFish database.</title>
        <authorList>
            <person name="Pasquier J."/>
            <person name="Cabau C."/>
            <person name="Nguyen T."/>
            <person name="Jouanno E."/>
            <person name="Severac D."/>
            <person name="Braasch I."/>
            <person name="Journot L."/>
            <person name="Pontarotti P."/>
            <person name="Klopp C."/>
            <person name="Postlethwait J.H."/>
            <person name="Guiguen Y."/>
            <person name="Bobe J."/>
        </authorList>
    </citation>
    <scope>NUCLEOTIDE SEQUENCE</scope>
</reference>
<evidence type="ECO:0000313" key="5">
    <source>
        <dbReference type="Proteomes" id="UP000000437"/>
    </source>
</evidence>
<evidence type="ECO:0000313" key="6">
    <source>
        <dbReference type="RefSeq" id="NP_001019583.1"/>
    </source>
</evidence>
<dbReference type="CTD" id="7993"/>